<keyword evidence="6 9" id="KW-0648">Protein biosynthesis</keyword>
<comment type="catalytic activity">
    <reaction evidence="8">
        <text>tRNA(Arg) + L-arginine + ATP = L-arginyl-tRNA(Arg) + AMP + diphosphate</text>
        <dbReference type="Rhea" id="RHEA:20301"/>
        <dbReference type="Rhea" id="RHEA-COMP:9658"/>
        <dbReference type="Rhea" id="RHEA-COMP:9673"/>
        <dbReference type="ChEBI" id="CHEBI:30616"/>
        <dbReference type="ChEBI" id="CHEBI:32682"/>
        <dbReference type="ChEBI" id="CHEBI:33019"/>
        <dbReference type="ChEBI" id="CHEBI:78442"/>
        <dbReference type="ChEBI" id="CHEBI:78513"/>
        <dbReference type="ChEBI" id="CHEBI:456215"/>
        <dbReference type="EC" id="6.1.1.19"/>
    </reaction>
</comment>
<evidence type="ECO:0000256" key="3">
    <source>
        <dbReference type="ARBA" id="ARBA00022598"/>
    </source>
</evidence>
<dbReference type="EC" id="6.1.1.19" evidence="2"/>
<name>A0A800MX75_CYTFI</name>
<dbReference type="InterPro" id="IPR008909">
    <property type="entry name" value="DALR_anticod-bd"/>
</dbReference>
<reference evidence="11 12" key="1">
    <citation type="journal article" date="2020" name="G3 (Bethesda)">
        <title>Whole Genome Sequencing and Comparative Genomics of Two Nematicidal Bacillus Strains Reveals a Wide Range of Possible Virulence Factors.</title>
        <authorList>
            <person name="Susic N."/>
            <person name="Janezic S."/>
            <person name="Rupnik M."/>
            <person name="Geric Stare B."/>
        </authorList>
    </citation>
    <scope>NUCLEOTIDE SEQUENCE [LARGE SCALE GENOMIC DNA]</scope>
    <source>
        <strain evidence="11 12">I-1582</strain>
    </source>
</reference>
<feature type="domain" description="DALR anticodon binding" evidence="10">
    <location>
        <begin position="85"/>
        <end position="196"/>
    </location>
</feature>
<dbReference type="InterPro" id="IPR009080">
    <property type="entry name" value="tRNAsynth_Ia_anticodon-bd"/>
</dbReference>
<evidence type="ECO:0000256" key="6">
    <source>
        <dbReference type="ARBA" id="ARBA00022917"/>
    </source>
</evidence>
<dbReference type="PANTHER" id="PTHR11956:SF5">
    <property type="entry name" value="ARGININE--TRNA LIGASE, CYTOPLASMIC"/>
    <property type="match status" value="1"/>
</dbReference>
<dbReference type="Pfam" id="PF05746">
    <property type="entry name" value="DALR_1"/>
    <property type="match status" value="1"/>
</dbReference>
<dbReference type="EMBL" id="VDEM01000019">
    <property type="protein sequence ID" value="KAF0824128.1"/>
    <property type="molecule type" value="Genomic_DNA"/>
</dbReference>
<comment type="caution">
    <text evidence="11">The sequence shown here is derived from an EMBL/GenBank/DDBJ whole genome shotgun (WGS) entry which is preliminary data.</text>
</comment>
<dbReference type="SUPFAM" id="SSF52374">
    <property type="entry name" value="Nucleotidylyl transferase"/>
    <property type="match status" value="1"/>
</dbReference>
<proteinExistence type="inferred from homology"/>
<evidence type="ECO:0000256" key="1">
    <source>
        <dbReference type="ARBA" id="ARBA00005594"/>
    </source>
</evidence>
<dbReference type="GO" id="GO:0006420">
    <property type="term" value="P:arginyl-tRNA aminoacylation"/>
    <property type="evidence" value="ECO:0007669"/>
    <property type="project" value="InterPro"/>
</dbReference>
<keyword evidence="7 9" id="KW-0030">Aminoacyl-tRNA synthetase</keyword>
<dbReference type="AlphaFoldDB" id="A0A800MX75"/>
<protein>
    <recommendedName>
        <fullName evidence="2">arginine--tRNA ligase</fullName>
        <ecNumber evidence="2">6.1.1.19</ecNumber>
    </recommendedName>
</protein>
<evidence type="ECO:0000259" key="10">
    <source>
        <dbReference type="SMART" id="SM00836"/>
    </source>
</evidence>
<dbReference type="InterPro" id="IPR001278">
    <property type="entry name" value="Arg-tRNA-ligase"/>
</dbReference>
<gene>
    <name evidence="11" type="ORF">KIS1582_2073</name>
</gene>
<accession>A0A800MX75</accession>
<dbReference type="PANTHER" id="PTHR11956">
    <property type="entry name" value="ARGINYL-TRNA SYNTHETASE"/>
    <property type="match status" value="1"/>
</dbReference>
<evidence type="ECO:0000256" key="2">
    <source>
        <dbReference type="ARBA" id="ARBA00012837"/>
    </source>
</evidence>
<dbReference type="InterPro" id="IPR014729">
    <property type="entry name" value="Rossmann-like_a/b/a_fold"/>
</dbReference>
<dbReference type="GO" id="GO:0004814">
    <property type="term" value="F:arginine-tRNA ligase activity"/>
    <property type="evidence" value="ECO:0007669"/>
    <property type="project" value="UniProtKB-EC"/>
</dbReference>
<dbReference type="GO" id="GO:0005524">
    <property type="term" value="F:ATP binding"/>
    <property type="evidence" value="ECO:0007669"/>
    <property type="project" value="UniProtKB-KW"/>
</dbReference>
<evidence type="ECO:0000256" key="7">
    <source>
        <dbReference type="ARBA" id="ARBA00023146"/>
    </source>
</evidence>
<keyword evidence="4 9" id="KW-0547">Nucleotide-binding</keyword>
<evidence type="ECO:0000256" key="8">
    <source>
        <dbReference type="ARBA" id="ARBA00049339"/>
    </source>
</evidence>
<dbReference type="Gene3D" id="1.10.730.10">
    <property type="entry name" value="Isoleucyl-tRNA Synthetase, Domain 1"/>
    <property type="match status" value="1"/>
</dbReference>
<dbReference type="SMART" id="SM00836">
    <property type="entry name" value="DALR_1"/>
    <property type="match status" value="1"/>
</dbReference>
<keyword evidence="5 9" id="KW-0067">ATP-binding</keyword>
<dbReference type="Gene3D" id="3.40.50.620">
    <property type="entry name" value="HUPs"/>
    <property type="match status" value="1"/>
</dbReference>
<dbReference type="Proteomes" id="UP000465778">
    <property type="component" value="Unassembled WGS sequence"/>
</dbReference>
<organism evidence="11 12">
    <name type="scientific">Cytobacillus firmus</name>
    <name type="common">Bacillus firmus</name>
    <dbReference type="NCBI Taxonomy" id="1399"/>
    <lineage>
        <taxon>Bacteria</taxon>
        <taxon>Bacillati</taxon>
        <taxon>Bacillota</taxon>
        <taxon>Bacilli</taxon>
        <taxon>Bacillales</taxon>
        <taxon>Bacillaceae</taxon>
        <taxon>Cytobacillus</taxon>
    </lineage>
</organism>
<evidence type="ECO:0000256" key="4">
    <source>
        <dbReference type="ARBA" id="ARBA00022741"/>
    </source>
</evidence>
<dbReference type="InterPro" id="IPR035684">
    <property type="entry name" value="ArgRS_core"/>
</dbReference>
<evidence type="ECO:0000313" key="11">
    <source>
        <dbReference type="EMBL" id="KAF0824128.1"/>
    </source>
</evidence>
<dbReference type="SUPFAM" id="SSF47323">
    <property type="entry name" value="Anticodon-binding domain of a subclass of class I aminoacyl-tRNA synthetases"/>
    <property type="match status" value="1"/>
</dbReference>
<comment type="similarity">
    <text evidence="1 9">Belongs to the class-I aminoacyl-tRNA synthetase family.</text>
</comment>
<evidence type="ECO:0000256" key="9">
    <source>
        <dbReference type="RuleBase" id="RU363038"/>
    </source>
</evidence>
<keyword evidence="3 9" id="KW-0436">Ligase</keyword>
<sequence length="196" mass="22127">MKDGKKMSTRKGRVILLEEVLDEAVLLAKNNIEVKNPGLENKDEVAEAVGIGAILFHDLKNNRMNNIEFSLEDMLTFEGETGPYLQYTNARAYSLLRKADDLPSAANGLSDPYGWEIIKLLYQYPEKIRQSYRQLSPSVLAKYLIDVVQAFNKYYGQVRILEKDAGIQARLALVKAVTIILTDGMQTLGMKVPRKM</sequence>
<evidence type="ECO:0000313" key="12">
    <source>
        <dbReference type="Proteomes" id="UP000465778"/>
    </source>
</evidence>
<dbReference type="RefSeq" id="WP_328698948.1">
    <property type="nucleotide sequence ID" value="NZ_JBALOT010000042.1"/>
</dbReference>
<dbReference type="Pfam" id="PF00750">
    <property type="entry name" value="tRNA-synt_1d"/>
    <property type="match status" value="1"/>
</dbReference>
<evidence type="ECO:0000256" key="5">
    <source>
        <dbReference type="ARBA" id="ARBA00022840"/>
    </source>
</evidence>